<dbReference type="AlphaFoldDB" id="A0AAJ0DN34"/>
<accession>A0AAJ0DN34</accession>
<reference evidence="2" key="1">
    <citation type="submission" date="2023-04" db="EMBL/GenBank/DDBJ databases">
        <title>Black Yeasts Isolated from many extreme environments.</title>
        <authorList>
            <person name="Coleine C."/>
            <person name="Stajich J.E."/>
            <person name="Selbmann L."/>
        </authorList>
    </citation>
    <scope>NUCLEOTIDE SEQUENCE</scope>
    <source>
        <strain evidence="2">CCFEE 5312</strain>
    </source>
</reference>
<organism evidence="2 3">
    <name type="scientific">Extremus antarcticus</name>
    <dbReference type="NCBI Taxonomy" id="702011"/>
    <lineage>
        <taxon>Eukaryota</taxon>
        <taxon>Fungi</taxon>
        <taxon>Dikarya</taxon>
        <taxon>Ascomycota</taxon>
        <taxon>Pezizomycotina</taxon>
        <taxon>Dothideomycetes</taxon>
        <taxon>Dothideomycetidae</taxon>
        <taxon>Mycosphaerellales</taxon>
        <taxon>Extremaceae</taxon>
        <taxon>Extremus</taxon>
    </lineage>
</organism>
<keyword evidence="3" id="KW-1185">Reference proteome</keyword>
<dbReference type="EMBL" id="JAWDJX010000018">
    <property type="protein sequence ID" value="KAK3052998.1"/>
    <property type="molecule type" value="Genomic_DNA"/>
</dbReference>
<feature type="compositionally biased region" description="Low complexity" evidence="1">
    <location>
        <begin position="65"/>
        <end position="80"/>
    </location>
</feature>
<evidence type="ECO:0000313" key="2">
    <source>
        <dbReference type="EMBL" id="KAK3052998.1"/>
    </source>
</evidence>
<sequence length="224" mass="25069">MGQQQSQQAGATTRPRSQQSRQDQQPDQQQTQQQDEEPNESEGEVNGRQGEDDEPQDGDEEQEDLQPTQQPTQQPLNQQPAARQPTLYGVLRMTAGHLLGLPPVRDTIFPELHIHDAEALVRATGMQHNNGTNDPFIVNFSGAPYTLRGGDYEHTRMTCESPFTNPPPRPALLSWVAQPWDFEPPAHVHPPCANLVRHGRVNGVVHNTVCEIEHNFPVNGRLSY</sequence>
<name>A0AAJ0DN34_9PEZI</name>
<proteinExistence type="predicted"/>
<feature type="compositionally biased region" description="Low complexity" evidence="1">
    <location>
        <begin position="1"/>
        <end position="33"/>
    </location>
</feature>
<gene>
    <name evidence="2" type="ORF">LTR09_006062</name>
</gene>
<comment type="caution">
    <text evidence="2">The sequence shown here is derived from an EMBL/GenBank/DDBJ whole genome shotgun (WGS) entry which is preliminary data.</text>
</comment>
<feature type="region of interest" description="Disordered" evidence="1">
    <location>
        <begin position="1"/>
        <end position="81"/>
    </location>
</feature>
<feature type="compositionally biased region" description="Acidic residues" evidence="1">
    <location>
        <begin position="34"/>
        <end position="43"/>
    </location>
</feature>
<protein>
    <submittedName>
        <fullName evidence="2">Uncharacterized protein</fullName>
    </submittedName>
</protein>
<evidence type="ECO:0000313" key="3">
    <source>
        <dbReference type="Proteomes" id="UP001271007"/>
    </source>
</evidence>
<feature type="compositionally biased region" description="Acidic residues" evidence="1">
    <location>
        <begin position="51"/>
        <end position="64"/>
    </location>
</feature>
<evidence type="ECO:0000256" key="1">
    <source>
        <dbReference type="SAM" id="MobiDB-lite"/>
    </source>
</evidence>
<dbReference type="Proteomes" id="UP001271007">
    <property type="component" value="Unassembled WGS sequence"/>
</dbReference>